<dbReference type="InterPro" id="IPR015032">
    <property type="entry name" value="ThsB__TIR-like_domain"/>
</dbReference>
<accession>A0A8S5LUF9</accession>
<reference evidence="2" key="1">
    <citation type="journal article" date="2021" name="Proc. Natl. Acad. Sci. U.S.A.">
        <title>A Catalog of Tens of Thousands of Viruses from Human Metagenomes Reveals Hidden Associations with Chronic Diseases.</title>
        <authorList>
            <person name="Tisza M.J."/>
            <person name="Buck C.B."/>
        </authorList>
    </citation>
    <scope>NUCLEOTIDE SEQUENCE</scope>
    <source>
        <strain evidence="2">Ctrub15</strain>
    </source>
</reference>
<organism evidence="2">
    <name type="scientific">Podoviridae sp. ctrub15</name>
    <dbReference type="NCBI Taxonomy" id="2826581"/>
    <lineage>
        <taxon>Viruses</taxon>
        <taxon>Duplodnaviria</taxon>
        <taxon>Heunggongvirae</taxon>
        <taxon>Uroviricota</taxon>
        <taxon>Caudoviricetes</taxon>
    </lineage>
</organism>
<feature type="domain" description="Thoeris protein ThsB TIR-like" evidence="1">
    <location>
        <begin position="8"/>
        <end position="100"/>
    </location>
</feature>
<dbReference type="InterPro" id="IPR035897">
    <property type="entry name" value="Toll_tir_struct_dom_sf"/>
</dbReference>
<dbReference type="Gene3D" id="3.40.50.10140">
    <property type="entry name" value="Toll/interleukin-1 receptor homology (TIR) domain"/>
    <property type="match status" value="1"/>
</dbReference>
<proteinExistence type="predicted"/>
<protein>
    <submittedName>
        <fullName evidence="2">TIR-like domain protein</fullName>
    </submittedName>
</protein>
<sequence length="163" mass="19389">MAEFRKIFPSYDWDQDVVYVNQIVNYPYIVGVREAGFVKSVPNEEVKRDDNAIAKWIRDNMRGCSCFILFIGEKTYQSKWCLYEMDLAREWGLGRMIIYLDRMIDPKGRVCGLGPNPYIFHNRCTTNLSANTYIIQQYHWKDYEKPHQLLWAWIEDACKRAGR</sequence>
<dbReference type="SUPFAM" id="SSF52200">
    <property type="entry name" value="Toll/Interleukin receptor TIR domain"/>
    <property type="match status" value="1"/>
</dbReference>
<evidence type="ECO:0000259" key="1">
    <source>
        <dbReference type="Pfam" id="PF08937"/>
    </source>
</evidence>
<name>A0A8S5LUF9_9CAUD</name>
<evidence type="ECO:0000313" key="2">
    <source>
        <dbReference type="EMBL" id="DAD73685.1"/>
    </source>
</evidence>
<dbReference type="Pfam" id="PF08937">
    <property type="entry name" value="ThsB_TIR"/>
    <property type="match status" value="1"/>
</dbReference>
<dbReference type="EMBL" id="BK014743">
    <property type="protein sequence ID" value="DAD73685.1"/>
    <property type="molecule type" value="Genomic_DNA"/>
</dbReference>